<organism evidence="1">
    <name type="scientific">Caudovirales sp. ct2KA10</name>
    <dbReference type="NCBI Taxonomy" id="2825757"/>
    <lineage>
        <taxon>Viruses</taxon>
        <taxon>Duplodnaviria</taxon>
        <taxon>Heunggongvirae</taxon>
        <taxon>Uroviricota</taxon>
        <taxon>Caudoviricetes</taxon>
    </lineage>
</organism>
<evidence type="ECO:0000313" key="1">
    <source>
        <dbReference type="EMBL" id="DAF89397.1"/>
    </source>
</evidence>
<sequence length="80" mass="8819">MTVVLSMSIRKITVQSVVPKTLIMRHGSLGISSVFLVSLQKDKRKLVCVSTIRQVIVIELFENPEASGDVLPQQACRHGT</sequence>
<accession>A0A8S5U4P6</accession>
<protein>
    <submittedName>
        <fullName evidence="1">Uncharacterized protein</fullName>
    </submittedName>
</protein>
<name>A0A8S5U4P6_9CAUD</name>
<reference evidence="1" key="1">
    <citation type="journal article" date="2021" name="Proc. Natl. Acad. Sci. U.S.A.">
        <title>A Catalog of Tens of Thousands of Viruses from Human Metagenomes Reveals Hidden Associations with Chronic Diseases.</title>
        <authorList>
            <person name="Tisza M.J."/>
            <person name="Buck C.B."/>
        </authorList>
    </citation>
    <scope>NUCLEOTIDE SEQUENCE</scope>
    <source>
        <strain evidence="1">Ct2KA10</strain>
    </source>
</reference>
<proteinExistence type="predicted"/>
<dbReference type="EMBL" id="BK016009">
    <property type="protein sequence ID" value="DAF89397.1"/>
    <property type="molecule type" value="Genomic_DNA"/>
</dbReference>